<dbReference type="GO" id="GO:0005743">
    <property type="term" value="C:mitochondrial inner membrane"/>
    <property type="evidence" value="ECO:0007669"/>
    <property type="project" value="TreeGrafter"/>
</dbReference>
<protein>
    <submittedName>
        <fullName evidence="1">Uncharacterized conserved nuclear protein</fullName>
    </submittedName>
</protein>
<proteinExistence type="predicted"/>
<dbReference type="InterPro" id="IPR036748">
    <property type="entry name" value="MTH938-like_sf"/>
</dbReference>
<dbReference type="Pfam" id="PF04430">
    <property type="entry name" value="DUF498"/>
    <property type="match status" value="1"/>
</dbReference>
<dbReference type="PANTHER" id="PTHR21192">
    <property type="entry name" value="NUCLEAR PROTEIN E3-3"/>
    <property type="match status" value="1"/>
</dbReference>
<name>A0A0F7SE95_PHARH</name>
<dbReference type="GO" id="GO:0032981">
    <property type="term" value="P:mitochondrial respiratory chain complex I assembly"/>
    <property type="evidence" value="ECO:0007669"/>
    <property type="project" value="TreeGrafter"/>
</dbReference>
<organism evidence="1">
    <name type="scientific">Phaffia rhodozyma</name>
    <name type="common">Yeast</name>
    <name type="synonym">Xanthophyllomyces dendrorhous</name>
    <dbReference type="NCBI Taxonomy" id="264483"/>
    <lineage>
        <taxon>Eukaryota</taxon>
        <taxon>Fungi</taxon>
        <taxon>Dikarya</taxon>
        <taxon>Basidiomycota</taxon>
        <taxon>Agaricomycotina</taxon>
        <taxon>Tremellomycetes</taxon>
        <taxon>Cystofilobasidiales</taxon>
        <taxon>Mrakiaceae</taxon>
        <taxon>Phaffia</taxon>
    </lineage>
</organism>
<dbReference type="InterPro" id="IPR007523">
    <property type="entry name" value="NDUFAF3/AAMDC"/>
</dbReference>
<dbReference type="EMBL" id="LN483144">
    <property type="protein sequence ID" value="CDZ96441.1"/>
    <property type="molecule type" value="Genomic_DNA"/>
</dbReference>
<accession>A0A0F7SE95</accession>
<dbReference type="Gene3D" id="3.40.1230.10">
    <property type="entry name" value="MTH938-like"/>
    <property type="match status" value="1"/>
</dbReference>
<reference evidence="1" key="1">
    <citation type="submission" date="2014-08" db="EMBL/GenBank/DDBJ databases">
        <authorList>
            <person name="Sharma Rahul"/>
            <person name="Thines Marco"/>
        </authorList>
    </citation>
    <scope>NUCLEOTIDE SEQUENCE</scope>
</reference>
<dbReference type="SUPFAM" id="SSF64076">
    <property type="entry name" value="MTH938-like"/>
    <property type="match status" value="1"/>
</dbReference>
<dbReference type="PANTHER" id="PTHR21192:SF2">
    <property type="entry name" value="NADH DEHYDROGENASE [UBIQUINONE] 1 ALPHA SUBCOMPLEX ASSEMBLY FACTOR 3"/>
    <property type="match status" value="1"/>
</dbReference>
<sequence length="185" mass="19626">MTIPSSSQGVSVAGLVRSGIELSDGMVVGGSMILLGGKTFLWGVDRLRHSPSQSTTAAIGGLDGQTQGEWDWRWVGWNEEMFKVLEVCGPRPEMLIFGTGKTVLPAPPFLRNYLNGLGIQLDIMNTRDACSTYNMLAEEGRLVAAALLSVNPPPASTRSAADEFSVLAGAFRSGSGEGGRRPVDV</sequence>
<evidence type="ECO:0000313" key="1">
    <source>
        <dbReference type="EMBL" id="CDZ96441.1"/>
    </source>
</evidence>
<dbReference type="AlphaFoldDB" id="A0A0F7SE95"/>